<evidence type="ECO:0000256" key="7">
    <source>
        <dbReference type="ARBA" id="ARBA00022801"/>
    </source>
</evidence>
<evidence type="ECO:0000313" key="16">
    <source>
        <dbReference type="Proteomes" id="UP000714420"/>
    </source>
</evidence>
<dbReference type="Pfam" id="PF00328">
    <property type="entry name" value="His_Phos_2"/>
    <property type="match status" value="1"/>
</dbReference>
<evidence type="ECO:0000313" key="15">
    <source>
        <dbReference type="EMBL" id="NPD90866.1"/>
    </source>
</evidence>
<evidence type="ECO:0000256" key="2">
    <source>
        <dbReference type="ARBA" id="ARBA00008422"/>
    </source>
</evidence>
<evidence type="ECO:0000256" key="12">
    <source>
        <dbReference type="ARBA" id="ARBA00043691"/>
    </source>
</evidence>
<dbReference type="Gene3D" id="3.40.50.1240">
    <property type="entry name" value="Phosphoglycerate mutase-like"/>
    <property type="match status" value="1"/>
</dbReference>
<dbReference type="RefSeq" id="WP_172272249.1">
    <property type="nucleotide sequence ID" value="NZ_CASGMU010000001.1"/>
</dbReference>
<evidence type="ECO:0000256" key="9">
    <source>
        <dbReference type="ARBA" id="ARBA00031642"/>
    </source>
</evidence>
<comment type="similarity">
    <text evidence="2">Belongs to the histidine acid phosphatase family. MINPP1 subfamily.</text>
</comment>
<dbReference type="SUPFAM" id="SSF53254">
    <property type="entry name" value="Phosphoglycerate mutase-like"/>
    <property type="match status" value="1"/>
</dbReference>
<evidence type="ECO:0000256" key="14">
    <source>
        <dbReference type="SAM" id="SignalP"/>
    </source>
</evidence>
<comment type="catalytic activity">
    <reaction evidence="13">
        <text>(2R)-2,3-bisphosphoglycerate + H2O = (2R)-2-phosphoglycerate + phosphate</text>
        <dbReference type="Rhea" id="RHEA:27381"/>
        <dbReference type="ChEBI" id="CHEBI:15377"/>
        <dbReference type="ChEBI" id="CHEBI:43474"/>
        <dbReference type="ChEBI" id="CHEBI:58248"/>
        <dbReference type="ChEBI" id="CHEBI:58289"/>
        <dbReference type="EC" id="3.1.3.80"/>
    </reaction>
    <physiologicalReaction direction="left-to-right" evidence="13">
        <dbReference type="Rhea" id="RHEA:27382"/>
    </physiologicalReaction>
</comment>
<dbReference type="PANTHER" id="PTHR20963">
    <property type="entry name" value="MULTIPLE INOSITOL POLYPHOSPHATE PHOSPHATASE-RELATED"/>
    <property type="match status" value="1"/>
</dbReference>
<keyword evidence="6 14" id="KW-0732">Signal</keyword>
<dbReference type="EC" id="3.1.3.62" evidence="4"/>
<accession>A0ABX2ALQ3</accession>
<comment type="catalytic activity">
    <reaction evidence="12">
        <text>1D-myo-inositol hexakisphosphate + H2O = 1D-myo-inositol 1,2,4,5,6-pentakisphosphate + phosphate</text>
        <dbReference type="Rhea" id="RHEA:16989"/>
        <dbReference type="ChEBI" id="CHEBI:15377"/>
        <dbReference type="ChEBI" id="CHEBI:43474"/>
        <dbReference type="ChEBI" id="CHEBI:57798"/>
        <dbReference type="ChEBI" id="CHEBI:58130"/>
        <dbReference type="EC" id="3.1.3.62"/>
    </reaction>
    <physiologicalReaction direction="left-to-right" evidence="12">
        <dbReference type="Rhea" id="RHEA:16990"/>
    </physiologicalReaction>
</comment>
<dbReference type="CDD" id="cd07061">
    <property type="entry name" value="HP_HAP_like"/>
    <property type="match status" value="1"/>
</dbReference>
<keyword evidence="16" id="KW-1185">Reference proteome</keyword>
<comment type="subcellular location">
    <subcellularLocation>
        <location evidence="1">Membrane</location>
    </subcellularLocation>
</comment>
<evidence type="ECO:0000256" key="10">
    <source>
        <dbReference type="ARBA" id="ARBA00043668"/>
    </source>
</evidence>
<proteinExistence type="inferred from homology"/>
<dbReference type="PANTHER" id="PTHR20963:SF8">
    <property type="entry name" value="MULTIPLE INOSITOL POLYPHOSPHATE PHOSPHATASE 1"/>
    <property type="match status" value="1"/>
</dbReference>
<dbReference type="EC" id="3.1.3.80" evidence="3"/>
<evidence type="ECO:0000256" key="1">
    <source>
        <dbReference type="ARBA" id="ARBA00004370"/>
    </source>
</evidence>
<evidence type="ECO:0000256" key="6">
    <source>
        <dbReference type="ARBA" id="ARBA00022729"/>
    </source>
</evidence>
<comment type="caution">
    <text evidence="15">The sequence shown here is derived from an EMBL/GenBank/DDBJ whole genome shotgun (WGS) entry which is preliminary data.</text>
</comment>
<keyword evidence="8" id="KW-0472">Membrane</keyword>
<evidence type="ECO:0000256" key="5">
    <source>
        <dbReference type="ARBA" id="ARBA00018097"/>
    </source>
</evidence>
<comment type="catalytic activity">
    <reaction evidence="10">
        <text>1D-myo-inositol 1,2,5,6-tetrakisphosphate + H2O = 1D-myo-inositol 1,2,6-trisphosphate + phosphate</text>
        <dbReference type="Rhea" id="RHEA:77119"/>
        <dbReference type="ChEBI" id="CHEBI:15377"/>
        <dbReference type="ChEBI" id="CHEBI:43474"/>
        <dbReference type="ChEBI" id="CHEBI:195535"/>
        <dbReference type="ChEBI" id="CHEBI:195537"/>
        <dbReference type="EC" id="3.1.3.62"/>
    </reaction>
    <physiologicalReaction direction="left-to-right" evidence="10">
        <dbReference type="Rhea" id="RHEA:77120"/>
    </physiologicalReaction>
</comment>
<dbReference type="Proteomes" id="UP000714420">
    <property type="component" value="Unassembled WGS sequence"/>
</dbReference>
<keyword evidence="7" id="KW-0378">Hydrolase</keyword>
<dbReference type="InterPro" id="IPR000560">
    <property type="entry name" value="His_Pase_clade-2"/>
</dbReference>
<sequence>MKKLFVSLFISCLVSGLQAQAPRNEIKENVKLSASNLLAYPMPKKQLTPAPDGYRPFYISHYGRHGSRFLINPKDYTTPIDILRKAERNGKLTPLGTDVMKRLCMLYDESYKRLGELTPLGAVQHREIANRMYNRFPEVFKGDVTIDAKSTVVIRCILSMENELQEFARLNPKLNIIHDASEHDMWYMNFNDKPLFKKRMPEKAKKAYDDFCRQWDRSENLMKKLFADMDYVKDSVDSHKLNYHIFHLASAIQNCESRYKITLYDLFSDDDLYANWVRDNASWYINYGPSPLNGGRQPFSQRNLLRKIITEADSCLALPAPGATLRFGHETIVMPLTCLLGLDGYDRQIDNLDKLTGKGWINYRIFPMGANIQFVFFRRDAKDKDILVKVLLNENEASLPIKSDKAPYYKWNDVRDYYLDKLDSYKD</sequence>
<dbReference type="InterPro" id="IPR029033">
    <property type="entry name" value="His_PPase_superfam"/>
</dbReference>
<evidence type="ECO:0000256" key="3">
    <source>
        <dbReference type="ARBA" id="ARBA00012976"/>
    </source>
</evidence>
<evidence type="ECO:0000256" key="11">
    <source>
        <dbReference type="ARBA" id="ARBA00043671"/>
    </source>
</evidence>
<feature type="signal peptide" evidence="14">
    <location>
        <begin position="1"/>
        <end position="19"/>
    </location>
</feature>
<dbReference type="EMBL" id="JABKKF010000001">
    <property type="protein sequence ID" value="NPD90866.1"/>
    <property type="molecule type" value="Genomic_DNA"/>
</dbReference>
<name>A0ABX2ALQ3_9BACT</name>
<protein>
    <recommendedName>
        <fullName evidence="5">Multiple inositol polyphosphate phosphatase 1</fullName>
        <ecNumber evidence="4">3.1.3.62</ecNumber>
        <ecNumber evidence="3">3.1.3.80</ecNumber>
    </recommendedName>
    <alternativeName>
        <fullName evidence="9">2,3-bisphosphoglycerate 3-phosphatase</fullName>
    </alternativeName>
</protein>
<reference evidence="15 16" key="1">
    <citation type="submission" date="2020-05" db="EMBL/GenBank/DDBJ databases">
        <title>Distinct polysaccharide utilization as determinants for interspecies competition between intestinal Prevotella spp.</title>
        <authorList>
            <person name="Galvez E.J.C."/>
            <person name="Iljazovic A."/>
            <person name="Strowig T."/>
        </authorList>
    </citation>
    <scope>NUCLEOTIDE SEQUENCE [LARGE SCALE GENOMIC DNA]</scope>
    <source>
        <strain evidence="15 16">PMUR</strain>
    </source>
</reference>
<feature type="chain" id="PRO_5045500570" description="Multiple inositol polyphosphate phosphatase 1" evidence="14">
    <location>
        <begin position="20"/>
        <end position="427"/>
    </location>
</feature>
<evidence type="ECO:0000256" key="8">
    <source>
        <dbReference type="ARBA" id="ARBA00023136"/>
    </source>
</evidence>
<gene>
    <name evidence="15" type="ORF">HPS56_00570</name>
</gene>
<comment type="catalytic activity">
    <reaction evidence="11">
        <text>1D-myo-inositol 1,2,4,5,6-pentakisphosphate + H2O = 1D-myo-inositol 1,2,5,6-tetrakisphosphate + phosphate</text>
        <dbReference type="Rhea" id="RHEA:77115"/>
        <dbReference type="ChEBI" id="CHEBI:15377"/>
        <dbReference type="ChEBI" id="CHEBI:43474"/>
        <dbReference type="ChEBI" id="CHEBI:57798"/>
        <dbReference type="ChEBI" id="CHEBI:195535"/>
        <dbReference type="EC" id="3.1.3.62"/>
    </reaction>
    <physiologicalReaction direction="left-to-right" evidence="11">
        <dbReference type="Rhea" id="RHEA:77116"/>
    </physiologicalReaction>
</comment>
<evidence type="ECO:0000256" key="4">
    <source>
        <dbReference type="ARBA" id="ARBA00013040"/>
    </source>
</evidence>
<organism evidence="15 16">
    <name type="scientific">Xylanibacter muris</name>
    <dbReference type="NCBI Taxonomy" id="2736290"/>
    <lineage>
        <taxon>Bacteria</taxon>
        <taxon>Pseudomonadati</taxon>
        <taxon>Bacteroidota</taxon>
        <taxon>Bacteroidia</taxon>
        <taxon>Bacteroidales</taxon>
        <taxon>Prevotellaceae</taxon>
        <taxon>Xylanibacter</taxon>
    </lineage>
</organism>
<evidence type="ECO:0000256" key="13">
    <source>
        <dbReference type="ARBA" id="ARBA00043832"/>
    </source>
</evidence>